<accession>A0ABW0C6D9</accession>
<dbReference type="EMBL" id="JBHSLA010000003">
    <property type="protein sequence ID" value="MFC5195454.1"/>
    <property type="molecule type" value="Genomic_DNA"/>
</dbReference>
<organism evidence="1 2">
    <name type="scientific">Bizionia hallyeonensis</name>
    <dbReference type="NCBI Taxonomy" id="1123757"/>
    <lineage>
        <taxon>Bacteria</taxon>
        <taxon>Pseudomonadati</taxon>
        <taxon>Bacteroidota</taxon>
        <taxon>Flavobacteriia</taxon>
        <taxon>Flavobacteriales</taxon>
        <taxon>Flavobacteriaceae</taxon>
        <taxon>Bizionia</taxon>
    </lineage>
</organism>
<evidence type="ECO:0000313" key="2">
    <source>
        <dbReference type="Proteomes" id="UP001596162"/>
    </source>
</evidence>
<protein>
    <submittedName>
        <fullName evidence="1">Uncharacterized protein</fullName>
    </submittedName>
</protein>
<proteinExistence type="predicted"/>
<keyword evidence="2" id="KW-1185">Reference proteome</keyword>
<evidence type="ECO:0000313" key="1">
    <source>
        <dbReference type="EMBL" id="MFC5195454.1"/>
    </source>
</evidence>
<sequence>MRSLYDFWDWFQDYAEAYYYLQDFSIAEQAFYDHELTSRLQDYHENLCFGITFSKDETDAQLILSTNGRVDGVFFVNNLVNIAPDIPKWTIVAFIQPQLDLEAIKTGTDEPYYFRDFTIKPSDLRWAPVDFDSRNCRCDLLFHAEGGTTEVSQG</sequence>
<comment type="caution">
    <text evidence="1">The sequence shown here is derived from an EMBL/GenBank/DDBJ whole genome shotgun (WGS) entry which is preliminary data.</text>
</comment>
<dbReference type="RefSeq" id="WP_376860288.1">
    <property type="nucleotide sequence ID" value="NZ_JBHSLA010000003.1"/>
</dbReference>
<gene>
    <name evidence="1" type="ORF">ACFPH8_08960</name>
</gene>
<dbReference type="Proteomes" id="UP001596162">
    <property type="component" value="Unassembled WGS sequence"/>
</dbReference>
<reference evidence="2" key="1">
    <citation type="journal article" date="2019" name="Int. J. Syst. Evol. Microbiol.">
        <title>The Global Catalogue of Microorganisms (GCM) 10K type strain sequencing project: providing services to taxonomists for standard genome sequencing and annotation.</title>
        <authorList>
            <consortium name="The Broad Institute Genomics Platform"/>
            <consortium name="The Broad Institute Genome Sequencing Center for Infectious Disease"/>
            <person name="Wu L."/>
            <person name="Ma J."/>
        </authorList>
    </citation>
    <scope>NUCLEOTIDE SEQUENCE [LARGE SCALE GENOMIC DNA]</scope>
    <source>
        <strain evidence="2">JCM 17978</strain>
    </source>
</reference>
<name>A0ABW0C6D9_9FLAO</name>